<protein>
    <submittedName>
        <fullName evidence="1">Uncharacterized protein</fullName>
    </submittedName>
</protein>
<dbReference type="KEGG" id="mtua:CSH63_24925"/>
<dbReference type="Proteomes" id="UP000267804">
    <property type="component" value="Chromosome"/>
</dbReference>
<name>A0A386WSL3_9ACTN</name>
<evidence type="ECO:0000313" key="1">
    <source>
        <dbReference type="EMBL" id="AYF30628.1"/>
    </source>
</evidence>
<organism evidence="1 2">
    <name type="scientific">Micromonospora tulbaghiae</name>
    <dbReference type="NCBI Taxonomy" id="479978"/>
    <lineage>
        <taxon>Bacteria</taxon>
        <taxon>Bacillati</taxon>
        <taxon>Actinomycetota</taxon>
        <taxon>Actinomycetes</taxon>
        <taxon>Micromonosporales</taxon>
        <taxon>Micromonosporaceae</taxon>
        <taxon>Micromonospora</taxon>
    </lineage>
</organism>
<sequence>MGFVAVPVRKSPGMVAHRVERVWDDQRTAGQLRWDKGKGDVLVVPACLPAGQMPDEPHHELSADMADHLGAVACTQQACFPNAEPR</sequence>
<accession>A0A386WSL3</accession>
<dbReference type="EMBL" id="CP024087">
    <property type="protein sequence ID" value="AYF30628.1"/>
    <property type="molecule type" value="Genomic_DNA"/>
</dbReference>
<gene>
    <name evidence="1" type="ORF">CSH63_24925</name>
</gene>
<evidence type="ECO:0000313" key="2">
    <source>
        <dbReference type="Proteomes" id="UP000267804"/>
    </source>
</evidence>
<reference evidence="1 2" key="1">
    <citation type="submission" date="2017-10" db="EMBL/GenBank/DDBJ databases">
        <title>Integration of genomic and chemical information greatly accelerates assignment of the full stereostructure of myelolactone, a potent inhibitor of myeloma from a marine-derived Micromonospora.</title>
        <authorList>
            <person name="Kim M.C."/>
            <person name="Machado H."/>
            <person name="Jensen P.R."/>
            <person name="Fenical W."/>
        </authorList>
    </citation>
    <scope>NUCLEOTIDE SEQUENCE [LARGE SCALE GENOMIC DNA]</scope>
    <source>
        <strain evidence="1 2">CNY-010</strain>
    </source>
</reference>
<dbReference type="AlphaFoldDB" id="A0A386WSL3"/>
<proteinExistence type="predicted"/>